<feature type="compositionally biased region" description="Basic and acidic residues" evidence="1">
    <location>
        <begin position="217"/>
        <end position="233"/>
    </location>
</feature>
<organism evidence="3 4">
    <name type="scientific">Polarella glacialis</name>
    <name type="common">Dinoflagellate</name>
    <dbReference type="NCBI Taxonomy" id="89957"/>
    <lineage>
        <taxon>Eukaryota</taxon>
        <taxon>Sar</taxon>
        <taxon>Alveolata</taxon>
        <taxon>Dinophyceae</taxon>
        <taxon>Suessiales</taxon>
        <taxon>Suessiaceae</taxon>
        <taxon>Polarella</taxon>
    </lineage>
</organism>
<dbReference type="PROSITE" id="PS50800">
    <property type="entry name" value="SAP"/>
    <property type="match status" value="1"/>
</dbReference>
<keyword evidence="4" id="KW-1185">Reference proteome</keyword>
<gene>
    <name evidence="3" type="ORF">PGLA1383_LOCUS54877</name>
</gene>
<feature type="compositionally biased region" description="Basic and acidic residues" evidence="1">
    <location>
        <begin position="790"/>
        <end position="799"/>
    </location>
</feature>
<dbReference type="EMBL" id="CAJNNV010032411">
    <property type="protein sequence ID" value="CAE8639900.1"/>
    <property type="molecule type" value="Genomic_DNA"/>
</dbReference>
<dbReference type="PANTHER" id="PTHR23159">
    <property type="entry name" value="CENTROSOMAL PROTEIN 2"/>
    <property type="match status" value="1"/>
</dbReference>
<feature type="compositionally biased region" description="Basic and acidic residues" evidence="1">
    <location>
        <begin position="263"/>
        <end position="283"/>
    </location>
</feature>
<feature type="compositionally biased region" description="Basic and acidic residues" evidence="1">
    <location>
        <begin position="241"/>
        <end position="256"/>
    </location>
</feature>
<reference evidence="3" key="1">
    <citation type="submission" date="2021-02" db="EMBL/GenBank/DDBJ databases">
        <authorList>
            <person name="Dougan E. K."/>
            <person name="Rhodes N."/>
            <person name="Thang M."/>
            <person name="Chan C."/>
        </authorList>
    </citation>
    <scope>NUCLEOTIDE SEQUENCE</scope>
</reference>
<dbReference type="AlphaFoldDB" id="A0A813HMP0"/>
<feature type="compositionally biased region" description="Basic residues" evidence="1">
    <location>
        <begin position="800"/>
        <end position="810"/>
    </location>
</feature>
<feature type="region of interest" description="Disordered" evidence="1">
    <location>
        <begin position="790"/>
        <end position="810"/>
    </location>
</feature>
<feature type="domain" description="SAP" evidence="2">
    <location>
        <begin position="90"/>
        <end position="124"/>
    </location>
</feature>
<dbReference type="Proteomes" id="UP000654075">
    <property type="component" value="Unassembled WGS sequence"/>
</dbReference>
<feature type="region of interest" description="Disordered" evidence="1">
    <location>
        <begin position="534"/>
        <end position="593"/>
    </location>
</feature>
<name>A0A813HMP0_POLGL</name>
<accession>A0A813HMP0</accession>
<evidence type="ECO:0000259" key="2">
    <source>
        <dbReference type="PROSITE" id="PS50800"/>
    </source>
</evidence>
<dbReference type="PANTHER" id="PTHR23159:SF31">
    <property type="entry name" value="CENTROSOME-ASSOCIATED PROTEIN CEP250 ISOFORM X1"/>
    <property type="match status" value="1"/>
</dbReference>
<protein>
    <recommendedName>
        <fullName evidence="2">SAP domain-containing protein</fullName>
    </recommendedName>
</protein>
<comment type="caution">
    <text evidence="3">The sequence shown here is derived from an EMBL/GenBank/DDBJ whole genome shotgun (WGS) entry which is preliminary data.</text>
</comment>
<proteinExistence type="predicted"/>
<sequence length="810" mass="94454">MTEYAAFAGKVKYFAKGPQLCLKKNISQKVGFAGVAHSSAVSRLAQLFGLFLTAQPISTAPLLQEDDKPVEEDEFQETADDNSDIGNLVILGLKVGALRDRCRDLKLDTEGSKVDLQGRLLMYERDLIRKKAVQELAEQRRLSEIDIANASRKGELAEERERAFRGKVRIRLEKANSDLKAKAEEVERSKVEARHQTQQCEELRRQGEEYKYKAAQADRELQRHQAEQRRKLESLSQQAESRYRLQESAGRVESHRHQQQQKELQRQMEKLELQHQMERKQADSEVAQRQQDLEQKEQQALQRLQAHKAELEQLLLGHQQEQEKLKQEKESMLQRHLDVQKREELTLQRQRQELEQRRLELEQCQLELIRQRKELQRERELQDQLLALRRSQDKRDQQNQDQRDRELELERTAQKHEQDQQQQQQLQDLKREQEWQEERLALKRGQDRADQQIKDLKYERTLEHHQQRQRLQQQHLQEFKREREWQRERLSLKSQDLQRDQELRLQMLEEDVPPSACHALAVPHDVGSLQKRFQALERSSSRSRSGSLERSDSQGSPRSRSRSPPPLQRHRAPQPHPATAAGDVRRDQVPKSPAVRAIRCSSDGCRFRVTWYEKYCCKACEQGGSNSHGVKCDQNVFSIAAPKSRPRLENLPIAAAPPWRSTLQGALAPEKRAIDREETALMDWQEHADGFIRCKPCNKRCDGVHEDTPEHKRKLDYFLETLKSVGSTPSQPFLVRIADASFGKGLFLKCLLCNKWVSESVADCTDEYNGMHGSSGPKNTKEHAQKLRNLDSSRLEQMRAQKRKWHPDGG</sequence>
<dbReference type="InterPro" id="IPR003034">
    <property type="entry name" value="SAP_dom"/>
</dbReference>
<evidence type="ECO:0000313" key="3">
    <source>
        <dbReference type="EMBL" id="CAE8639900.1"/>
    </source>
</evidence>
<feature type="region of interest" description="Disordered" evidence="1">
    <location>
        <begin position="217"/>
        <end position="301"/>
    </location>
</feature>
<evidence type="ECO:0000313" key="4">
    <source>
        <dbReference type="Proteomes" id="UP000654075"/>
    </source>
</evidence>
<evidence type="ECO:0000256" key="1">
    <source>
        <dbReference type="SAM" id="MobiDB-lite"/>
    </source>
</evidence>